<proteinExistence type="predicted"/>
<evidence type="ECO:0000313" key="1">
    <source>
        <dbReference type="EMBL" id="JAE34555.1"/>
    </source>
</evidence>
<name>A0A0A9HBJ7_ARUDO</name>
<dbReference type="AlphaFoldDB" id="A0A0A9HBJ7"/>
<protein>
    <submittedName>
        <fullName evidence="1">Uncharacterized protein</fullName>
    </submittedName>
</protein>
<dbReference type="EMBL" id="GBRH01163341">
    <property type="protein sequence ID" value="JAE34555.1"/>
    <property type="molecule type" value="Transcribed_RNA"/>
</dbReference>
<sequence length="28" mass="3108">MSMESNQRLSIMGVSSTFLVVQAGFKMQ</sequence>
<organism evidence="1">
    <name type="scientific">Arundo donax</name>
    <name type="common">Giant reed</name>
    <name type="synonym">Donax arundinaceus</name>
    <dbReference type="NCBI Taxonomy" id="35708"/>
    <lineage>
        <taxon>Eukaryota</taxon>
        <taxon>Viridiplantae</taxon>
        <taxon>Streptophyta</taxon>
        <taxon>Embryophyta</taxon>
        <taxon>Tracheophyta</taxon>
        <taxon>Spermatophyta</taxon>
        <taxon>Magnoliopsida</taxon>
        <taxon>Liliopsida</taxon>
        <taxon>Poales</taxon>
        <taxon>Poaceae</taxon>
        <taxon>PACMAD clade</taxon>
        <taxon>Arundinoideae</taxon>
        <taxon>Arundineae</taxon>
        <taxon>Arundo</taxon>
    </lineage>
</organism>
<reference evidence="1" key="2">
    <citation type="journal article" date="2015" name="Data Brief">
        <title>Shoot transcriptome of the giant reed, Arundo donax.</title>
        <authorList>
            <person name="Barrero R.A."/>
            <person name="Guerrero F.D."/>
            <person name="Moolhuijzen P."/>
            <person name="Goolsby J.A."/>
            <person name="Tidwell J."/>
            <person name="Bellgard S.E."/>
            <person name="Bellgard M.I."/>
        </authorList>
    </citation>
    <scope>NUCLEOTIDE SEQUENCE</scope>
    <source>
        <tissue evidence="1">Shoot tissue taken approximately 20 cm above the soil surface</tissue>
    </source>
</reference>
<accession>A0A0A9HBJ7</accession>
<reference evidence="1" key="1">
    <citation type="submission" date="2014-09" db="EMBL/GenBank/DDBJ databases">
        <authorList>
            <person name="Magalhaes I.L.F."/>
            <person name="Oliveira U."/>
            <person name="Santos F.R."/>
            <person name="Vidigal T.H.D.A."/>
            <person name="Brescovit A.D."/>
            <person name="Santos A.J."/>
        </authorList>
    </citation>
    <scope>NUCLEOTIDE SEQUENCE</scope>
    <source>
        <tissue evidence="1">Shoot tissue taken approximately 20 cm above the soil surface</tissue>
    </source>
</reference>